<feature type="domain" description="N-acetyltransferase" evidence="3">
    <location>
        <begin position="10"/>
        <end position="171"/>
    </location>
</feature>
<dbReference type="CDD" id="cd04301">
    <property type="entry name" value="NAT_SF"/>
    <property type="match status" value="2"/>
</dbReference>
<keyword evidence="2 4" id="KW-0012">Acyltransferase</keyword>
<dbReference type="PANTHER" id="PTHR43420">
    <property type="entry name" value="ACETYLTRANSFERASE"/>
    <property type="match status" value="1"/>
</dbReference>
<dbReference type="RefSeq" id="WP_343984345.1">
    <property type="nucleotide sequence ID" value="NZ_BAAAJG010000020.1"/>
</dbReference>
<comment type="caution">
    <text evidence="4">The sequence shown here is derived from an EMBL/GenBank/DDBJ whole genome shotgun (WGS) entry which is preliminary data.</text>
</comment>
<reference evidence="5" key="1">
    <citation type="journal article" date="2019" name="Int. J. Syst. Evol. Microbiol.">
        <title>The Global Catalogue of Microorganisms (GCM) 10K type strain sequencing project: providing services to taxonomists for standard genome sequencing and annotation.</title>
        <authorList>
            <consortium name="The Broad Institute Genomics Platform"/>
            <consortium name="The Broad Institute Genome Sequencing Center for Infectious Disease"/>
            <person name="Wu L."/>
            <person name="Ma J."/>
        </authorList>
    </citation>
    <scope>NUCLEOTIDE SEQUENCE [LARGE SCALE GENOMIC DNA]</scope>
    <source>
        <strain evidence="5">JCM 12165</strain>
    </source>
</reference>
<evidence type="ECO:0000259" key="3">
    <source>
        <dbReference type="PROSITE" id="PS51186"/>
    </source>
</evidence>
<feature type="domain" description="N-acetyltransferase" evidence="3">
    <location>
        <begin position="168"/>
        <end position="335"/>
    </location>
</feature>
<evidence type="ECO:0000313" key="5">
    <source>
        <dbReference type="Proteomes" id="UP001597145"/>
    </source>
</evidence>
<name>A0ABW4FGQ8_9PSEU</name>
<dbReference type="EC" id="2.3.1.-" evidence="4"/>
<organism evidence="4 5">
    <name type="scientific">Pseudonocardia aurantiaca</name>
    <dbReference type="NCBI Taxonomy" id="75290"/>
    <lineage>
        <taxon>Bacteria</taxon>
        <taxon>Bacillati</taxon>
        <taxon>Actinomycetota</taxon>
        <taxon>Actinomycetes</taxon>
        <taxon>Pseudonocardiales</taxon>
        <taxon>Pseudonocardiaceae</taxon>
        <taxon>Pseudonocardia</taxon>
    </lineage>
</organism>
<dbReference type="Pfam" id="PF00583">
    <property type="entry name" value="Acetyltransf_1"/>
    <property type="match status" value="2"/>
</dbReference>
<evidence type="ECO:0000313" key="4">
    <source>
        <dbReference type="EMBL" id="MFD1529430.1"/>
    </source>
</evidence>
<protein>
    <submittedName>
        <fullName evidence="4">GNAT family N-acetyltransferase</fullName>
        <ecNumber evidence="4">2.3.1.-</ecNumber>
    </submittedName>
</protein>
<dbReference type="PANTHER" id="PTHR43420:SF47">
    <property type="entry name" value="N-ACETYLTRANSFERASE DOMAIN-CONTAINING PROTEIN"/>
    <property type="match status" value="1"/>
</dbReference>
<keyword evidence="1 4" id="KW-0808">Transferase</keyword>
<dbReference type="GO" id="GO:0016746">
    <property type="term" value="F:acyltransferase activity"/>
    <property type="evidence" value="ECO:0007669"/>
    <property type="project" value="UniProtKB-KW"/>
</dbReference>
<evidence type="ECO:0000256" key="2">
    <source>
        <dbReference type="ARBA" id="ARBA00023315"/>
    </source>
</evidence>
<dbReference type="SUPFAM" id="SSF55729">
    <property type="entry name" value="Acyl-CoA N-acyltransferases (Nat)"/>
    <property type="match status" value="2"/>
</dbReference>
<dbReference type="Proteomes" id="UP001597145">
    <property type="component" value="Unassembled WGS sequence"/>
</dbReference>
<dbReference type="EMBL" id="JBHUCP010000005">
    <property type="protein sequence ID" value="MFD1529430.1"/>
    <property type="molecule type" value="Genomic_DNA"/>
</dbReference>
<evidence type="ECO:0000256" key="1">
    <source>
        <dbReference type="ARBA" id="ARBA00022679"/>
    </source>
</evidence>
<gene>
    <name evidence="4" type="ORF">ACFSCY_08235</name>
</gene>
<accession>A0ABW4FGQ8</accession>
<dbReference type="InterPro" id="IPR000182">
    <property type="entry name" value="GNAT_dom"/>
</dbReference>
<keyword evidence="5" id="KW-1185">Reference proteome</keyword>
<dbReference type="PROSITE" id="PS51186">
    <property type="entry name" value="GNAT"/>
    <property type="match status" value="2"/>
</dbReference>
<sequence length="335" mass="35645">MAAPALPPTLLRRPMHPGDAARWADLLEAVEEADRRGEHYDAVDCAEELVDPELDLDRDTTFVLDAAGAPVAYQVLRMRSGTALGARVVTDAGVHPAHRRQGIGRALLAVAVQRAREKGASVEMRVAETSPGAVALAERAGMTPLRWWSELVRDLAEPVAPVAQPAGLTLVPLATGGQYQAARWDEPLRAAHNAAFADHWGSTPVSATRWEYQRTGGRAFRPSCSAVALAADGTIAGYVLAYEYAADTERTGRRDLYVGMVGTLAAYRGQGVAGALLAHVLQAAADSGYDDSSLTVDAQNATGALGVYERAGYRLHRREVTYSLPAATLATRAVP</sequence>
<proteinExistence type="predicted"/>
<dbReference type="Gene3D" id="3.40.630.30">
    <property type="match status" value="1"/>
</dbReference>
<dbReference type="InterPro" id="IPR050680">
    <property type="entry name" value="YpeA/RimI_acetyltransf"/>
</dbReference>
<dbReference type="InterPro" id="IPR016181">
    <property type="entry name" value="Acyl_CoA_acyltransferase"/>
</dbReference>